<dbReference type="PANTHER" id="PTHR35859:SF4">
    <property type="entry name" value="MEMBRANE CHANNEL PROTEIN, PUTATIVE (AFU_ORTHOLOGUE AFUA_6G11300)-RELATED"/>
    <property type="match status" value="1"/>
</dbReference>
<feature type="transmembrane region" description="Helical" evidence="6">
    <location>
        <begin position="318"/>
        <end position="338"/>
    </location>
</feature>
<proteinExistence type="predicted"/>
<feature type="region of interest" description="Disordered" evidence="5">
    <location>
        <begin position="100"/>
        <end position="133"/>
    </location>
</feature>
<dbReference type="GO" id="GO:0005216">
    <property type="term" value="F:monoatomic ion channel activity"/>
    <property type="evidence" value="ECO:0007669"/>
    <property type="project" value="InterPro"/>
</dbReference>
<feature type="transmembrane region" description="Helical" evidence="6">
    <location>
        <begin position="475"/>
        <end position="495"/>
    </location>
</feature>
<dbReference type="Proteomes" id="UP001176517">
    <property type="component" value="Unassembled WGS sequence"/>
</dbReference>
<evidence type="ECO:0000256" key="6">
    <source>
        <dbReference type="SAM" id="Phobius"/>
    </source>
</evidence>
<evidence type="ECO:0000313" key="9">
    <source>
        <dbReference type="EMBL" id="KAK0555456.1"/>
    </source>
</evidence>
<sequence length="536" mass="59418">MKLTSIFGNAGRQRGNDDGSSQPLFGHGGRNSGEDFSSRTPKTIDTIAQAKQVTRVALRLKAFIEAVIPCELEEDLITRSHSRIITPAVIQAAKDAAKGVTISGEKQKGRSTTDAAAISQSGQAQDDELADDPEADATVPLHRRSSNRSGAVVGTAQQQALENDDLSGCIVYCLLVCYRFFWRQSRSELWDADLHESRMVACDLLAKRIVESYEGDGGKDGQGSEYMMEQVLLRRYSVIVKGQLSAPANVIERAVDLHTLRVIGSSGYQRTVNYLWRGWITQDENDPTRFVDWESKADPSYFAHLDPDRLRTPRYQNALQLIVSLVYLGLFTAAINTVNPGGDLDIVEGFLYIFTLSFIADELSKFIKVGRHYISFWNTFNSVLYTMLAASFIIRLVALSHPSPPGGPYPKPPPPDGGDQEPLPDDPRTRLNALSYNLLAFSAPFFWMRLLLYLDTFKFFGTMLVVLKHMMKESVIFFALLIGVVLGFLQAFIGLDQVDDNITATQFIIKAMAGSVLQSPDFDGFDNFAPPFGIVL</sequence>
<evidence type="ECO:0000313" key="10">
    <source>
        <dbReference type="Proteomes" id="UP001176517"/>
    </source>
</evidence>
<feature type="compositionally biased region" description="Polar residues" evidence="5">
    <location>
        <begin position="110"/>
        <end position="122"/>
    </location>
</feature>
<evidence type="ECO:0000256" key="4">
    <source>
        <dbReference type="ARBA" id="ARBA00023136"/>
    </source>
</evidence>
<dbReference type="EMBL" id="JAPDMZ010000027">
    <property type="protein sequence ID" value="KAK0555456.1"/>
    <property type="molecule type" value="Genomic_DNA"/>
</dbReference>
<feature type="transmembrane region" description="Helical" evidence="6">
    <location>
        <begin position="350"/>
        <end position="367"/>
    </location>
</feature>
<comment type="caution">
    <text evidence="9">The sequence shown here is derived from an EMBL/GenBank/DDBJ whole genome shotgun (WGS) entry which is preliminary data.</text>
</comment>
<evidence type="ECO:0000256" key="5">
    <source>
        <dbReference type="SAM" id="MobiDB-lite"/>
    </source>
</evidence>
<evidence type="ECO:0000259" key="7">
    <source>
        <dbReference type="Pfam" id="PF00520"/>
    </source>
</evidence>
<dbReference type="GO" id="GO:0016020">
    <property type="term" value="C:membrane"/>
    <property type="evidence" value="ECO:0007669"/>
    <property type="project" value="UniProtKB-SubCell"/>
</dbReference>
<accession>A0AAN6JSS8</accession>
<keyword evidence="10" id="KW-1185">Reference proteome</keyword>
<reference evidence="9" key="1">
    <citation type="journal article" date="2023" name="PhytoFront">
        <title>Draft Genome Resources of Seven Strains of Tilletia horrida, Causal Agent of Kernel Smut of Rice.</title>
        <authorList>
            <person name="Khanal S."/>
            <person name="Antony Babu S."/>
            <person name="Zhou X.G."/>
        </authorList>
    </citation>
    <scope>NUCLEOTIDE SEQUENCE</scope>
    <source>
        <strain evidence="9">TX6</strain>
    </source>
</reference>
<evidence type="ECO:0000259" key="8">
    <source>
        <dbReference type="Pfam" id="PF23190"/>
    </source>
</evidence>
<dbReference type="InterPro" id="IPR005821">
    <property type="entry name" value="Ion_trans_dom"/>
</dbReference>
<feature type="domain" description="YVC1 N-terminal linker helical" evidence="8">
    <location>
        <begin position="151"/>
        <end position="305"/>
    </location>
</feature>
<feature type="region of interest" description="Disordered" evidence="5">
    <location>
        <begin position="1"/>
        <end position="41"/>
    </location>
</feature>
<comment type="subcellular location">
    <subcellularLocation>
        <location evidence="1">Membrane</location>
        <topology evidence="1">Multi-pass membrane protein</topology>
    </subcellularLocation>
</comment>
<dbReference type="Pfam" id="PF00520">
    <property type="entry name" value="Ion_trans"/>
    <property type="match status" value="1"/>
</dbReference>
<evidence type="ECO:0000256" key="1">
    <source>
        <dbReference type="ARBA" id="ARBA00004141"/>
    </source>
</evidence>
<evidence type="ECO:0000256" key="2">
    <source>
        <dbReference type="ARBA" id="ARBA00022692"/>
    </source>
</evidence>
<feature type="domain" description="Ion transport" evidence="7">
    <location>
        <begin position="321"/>
        <end position="494"/>
    </location>
</feature>
<feature type="compositionally biased region" description="Pro residues" evidence="5">
    <location>
        <begin position="405"/>
        <end position="416"/>
    </location>
</feature>
<dbReference type="AlphaFoldDB" id="A0AAN6JSS8"/>
<feature type="transmembrane region" description="Helical" evidence="6">
    <location>
        <begin position="379"/>
        <end position="398"/>
    </location>
</feature>
<dbReference type="InterPro" id="IPR052971">
    <property type="entry name" value="TRP_calcium_channel"/>
</dbReference>
<dbReference type="PANTHER" id="PTHR35859">
    <property type="entry name" value="NONSELECTIVE CATION CHANNEL PROTEIN"/>
    <property type="match status" value="1"/>
</dbReference>
<keyword evidence="4 6" id="KW-0472">Membrane</keyword>
<name>A0AAN6JSS8_9BASI</name>
<evidence type="ECO:0000256" key="3">
    <source>
        <dbReference type="ARBA" id="ARBA00022989"/>
    </source>
</evidence>
<protein>
    <submittedName>
        <fullName evidence="9">Calcium channel yvc1</fullName>
    </submittedName>
</protein>
<keyword evidence="2 6" id="KW-0812">Transmembrane</keyword>
<feature type="domain" description="YVC1 N-terminal linker helical" evidence="8">
    <location>
        <begin position="53"/>
        <end position="98"/>
    </location>
</feature>
<gene>
    <name evidence="9" type="primary">YVC1_2</name>
    <name evidence="9" type="ORF">OC846_001716</name>
</gene>
<keyword evidence="3 6" id="KW-1133">Transmembrane helix</keyword>
<dbReference type="InterPro" id="IPR056337">
    <property type="entry name" value="LHD_YVC1"/>
</dbReference>
<feature type="region of interest" description="Disordered" evidence="5">
    <location>
        <begin position="405"/>
        <end position="425"/>
    </location>
</feature>
<organism evidence="9 10">
    <name type="scientific">Tilletia horrida</name>
    <dbReference type="NCBI Taxonomy" id="155126"/>
    <lineage>
        <taxon>Eukaryota</taxon>
        <taxon>Fungi</taxon>
        <taxon>Dikarya</taxon>
        <taxon>Basidiomycota</taxon>
        <taxon>Ustilaginomycotina</taxon>
        <taxon>Exobasidiomycetes</taxon>
        <taxon>Tilletiales</taxon>
        <taxon>Tilletiaceae</taxon>
        <taxon>Tilletia</taxon>
    </lineage>
</organism>
<dbReference type="Pfam" id="PF23190">
    <property type="entry name" value="LHD_TRPY1"/>
    <property type="match status" value="2"/>
</dbReference>